<keyword evidence="1" id="KW-0812">Transmembrane</keyword>
<sequence length="127" mass="13943">MERLLINLPIVVATPPPEEKKLSKKCIFAIAFFVLVVAVGGGIAAWQSGKSSAEGQLVTQYAPPTEEDCLAVSQGLHVEGQNSTALNQVGLEMNFVVGSNVNIELLGFKASWKPRFSERFYHRKIKR</sequence>
<feature type="transmembrane region" description="Helical" evidence="1">
    <location>
        <begin position="26"/>
        <end position="46"/>
    </location>
</feature>
<dbReference type="Proteomes" id="UP001295423">
    <property type="component" value="Unassembled WGS sequence"/>
</dbReference>
<evidence type="ECO:0000313" key="3">
    <source>
        <dbReference type="Proteomes" id="UP001295423"/>
    </source>
</evidence>
<proteinExistence type="predicted"/>
<evidence type="ECO:0000256" key="1">
    <source>
        <dbReference type="SAM" id="Phobius"/>
    </source>
</evidence>
<reference evidence="2" key="1">
    <citation type="submission" date="2023-08" db="EMBL/GenBank/DDBJ databases">
        <authorList>
            <person name="Audoor S."/>
            <person name="Bilcke G."/>
        </authorList>
    </citation>
    <scope>NUCLEOTIDE SEQUENCE</scope>
</reference>
<keyword evidence="1" id="KW-1133">Transmembrane helix</keyword>
<keyword evidence="1" id="KW-0472">Membrane</keyword>
<comment type="caution">
    <text evidence="2">The sequence shown here is derived from an EMBL/GenBank/DDBJ whole genome shotgun (WGS) entry which is preliminary data.</text>
</comment>
<gene>
    <name evidence="2" type="ORF">CYCCA115_LOCUS4010</name>
</gene>
<evidence type="ECO:0000313" key="2">
    <source>
        <dbReference type="EMBL" id="CAJ1934670.1"/>
    </source>
</evidence>
<dbReference type="AlphaFoldDB" id="A0AAD2CHZ6"/>
<protein>
    <submittedName>
        <fullName evidence="2">Uncharacterized protein</fullName>
    </submittedName>
</protein>
<accession>A0AAD2CHZ6</accession>
<dbReference type="EMBL" id="CAKOGP040000358">
    <property type="protein sequence ID" value="CAJ1934670.1"/>
    <property type="molecule type" value="Genomic_DNA"/>
</dbReference>
<name>A0AAD2CHZ6_9STRA</name>
<organism evidence="2 3">
    <name type="scientific">Cylindrotheca closterium</name>
    <dbReference type="NCBI Taxonomy" id="2856"/>
    <lineage>
        <taxon>Eukaryota</taxon>
        <taxon>Sar</taxon>
        <taxon>Stramenopiles</taxon>
        <taxon>Ochrophyta</taxon>
        <taxon>Bacillariophyta</taxon>
        <taxon>Bacillariophyceae</taxon>
        <taxon>Bacillariophycidae</taxon>
        <taxon>Bacillariales</taxon>
        <taxon>Bacillariaceae</taxon>
        <taxon>Cylindrotheca</taxon>
    </lineage>
</organism>
<keyword evidence="3" id="KW-1185">Reference proteome</keyword>